<organism evidence="3 4">
    <name type="scientific">Priestia taiwanensis</name>
    <dbReference type="NCBI Taxonomy" id="1347902"/>
    <lineage>
        <taxon>Bacteria</taxon>
        <taxon>Bacillati</taxon>
        <taxon>Bacillota</taxon>
        <taxon>Bacilli</taxon>
        <taxon>Bacillales</taxon>
        <taxon>Bacillaceae</taxon>
        <taxon>Priestia</taxon>
    </lineage>
</organism>
<name>A0A917ARA5_9BACI</name>
<comment type="caution">
    <text evidence="3">The sequence shown here is derived from an EMBL/GenBank/DDBJ whole genome shotgun (WGS) entry which is preliminary data.</text>
</comment>
<feature type="transmembrane region" description="Helical" evidence="1">
    <location>
        <begin position="61"/>
        <end position="81"/>
    </location>
</feature>
<protein>
    <recommendedName>
        <fullName evidence="2">DUF3980 domain-containing protein</fullName>
    </recommendedName>
</protein>
<sequence>MYVRKCSRCQEKTSTVYGGKKFGEEFLCEECIKKAVEAGEIELPSESDEPPKYTIIKVLKVVNVLYLVVSLLVQLSIFSTFSSMAHDVPPEMGMSVSVNGVMGGVSVLALIQTILIFSVVWVFILLVETVVKIYHKMK</sequence>
<feature type="transmembrane region" description="Helical" evidence="1">
    <location>
        <begin position="101"/>
        <end position="127"/>
    </location>
</feature>
<dbReference type="Proteomes" id="UP000605259">
    <property type="component" value="Unassembled WGS sequence"/>
</dbReference>
<reference evidence="3" key="2">
    <citation type="submission" date="2020-09" db="EMBL/GenBank/DDBJ databases">
        <authorList>
            <person name="Sun Q."/>
            <person name="Zhou Y."/>
        </authorList>
    </citation>
    <scope>NUCLEOTIDE SEQUENCE</scope>
    <source>
        <strain evidence="3">CGMCC 1.12698</strain>
    </source>
</reference>
<keyword evidence="1" id="KW-1133">Transmembrane helix</keyword>
<gene>
    <name evidence="3" type="ORF">GCM10007140_18170</name>
</gene>
<dbReference type="Pfam" id="PF13140">
    <property type="entry name" value="DUF3980"/>
    <property type="match status" value="1"/>
</dbReference>
<dbReference type="AlphaFoldDB" id="A0A917ARA5"/>
<dbReference type="RefSeq" id="WP_188388046.1">
    <property type="nucleotide sequence ID" value="NZ_BMFK01000001.1"/>
</dbReference>
<proteinExistence type="predicted"/>
<evidence type="ECO:0000313" key="3">
    <source>
        <dbReference type="EMBL" id="GGE68455.1"/>
    </source>
</evidence>
<accession>A0A917ARA5</accession>
<keyword evidence="4" id="KW-1185">Reference proteome</keyword>
<keyword evidence="1" id="KW-0812">Transmembrane</keyword>
<evidence type="ECO:0000256" key="1">
    <source>
        <dbReference type="SAM" id="Phobius"/>
    </source>
</evidence>
<evidence type="ECO:0000259" key="2">
    <source>
        <dbReference type="Pfam" id="PF13140"/>
    </source>
</evidence>
<reference evidence="3" key="1">
    <citation type="journal article" date="2014" name="Int. J. Syst. Evol. Microbiol.">
        <title>Complete genome sequence of Corynebacterium casei LMG S-19264T (=DSM 44701T), isolated from a smear-ripened cheese.</title>
        <authorList>
            <consortium name="US DOE Joint Genome Institute (JGI-PGF)"/>
            <person name="Walter F."/>
            <person name="Albersmeier A."/>
            <person name="Kalinowski J."/>
            <person name="Ruckert C."/>
        </authorList>
    </citation>
    <scope>NUCLEOTIDE SEQUENCE</scope>
    <source>
        <strain evidence="3">CGMCC 1.12698</strain>
    </source>
</reference>
<evidence type="ECO:0000313" key="4">
    <source>
        <dbReference type="Proteomes" id="UP000605259"/>
    </source>
</evidence>
<keyword evidence="1" id="KW-0472">Membrane</keyword>
<dbReference type="EMBL" id="BMFK01000001">
    <property type="protein sequence ID" value="GGE68455.1"/>
    <property type="molecule type" value="Genomic_DNA"/>
</dbReference>
<feature type="domain" description="DUF3980" evidence="2">
    <location>
        <begin position="53"/>
        <end position="136"/>
    </location>
</feature>
<dbReference type="InterPro" id="IPR025044">
    <property type="entry name" value="DUF3980"/>
</dbReference>